<dbReference type="EMBL" id="GBRH01215297">
    <property type="protein sequence ID" value="JAD82598.1"/>
    <property type="molecule type" value="Transcribed_RNA"/>
</dbReference>
<organism evidence="1">
    <name type="scientific">Arundo donax</name>
    <name type="common">Giant reed</name>
    <name type="synonym">Donax arundinaceus</name>
    <dbReference type="NCBI Taxonomy" id="35708"/>
    <lineage>
        <taxon>Eukaryota</taxon>
        <taxon>Viridiplantae</taxon>
        <taxon>Streptophyta</taxon>
        <taxon>Embryophyta</taxon>
        <taxon>Tracheophyta</taxon>
        <taxon>Spermatophyta</taxon>
        <taxon>Magnoliopsida</taxon>
        <taxon>Liliopsida</taxon>
        <taxon>Poales</taxon>
        <taxon>Poaceae</taxon>
        <taxon>PACMAD clade</taxon>
        <taxon>Arundinoideae</taxon>
        <taxon>Arundineae</taxon>
        <taxon>Arundo</taxon>
    </lineage>
</organism>
<dbReference type="AlphaFoldDB" id="A0A0A9D7G1"/>
<evidence type="ECO:0000313" key="1">
    <source>
        <dbReference type="EMBL" id="JAD82598.1"/>
    </source>
</evidence>
<accession>A0A0A9D7G1</accession>
<proteinExistence type="predicted"/>
<reference evidence="1" key="2">
    <citation type="journal article" date="2015" name="Data Brief">
        <title>Shoot transcriptome of the giant reed, Arundo donax.</title>
        <authorList>
            <person name="Barrero R.A."/>
            <person name="Guerrero F.D."/>
            <person name="Moolhuijzen P."/>
            <person name="Goolsby J.A."/>
            <person name="Tidwell J."/>
            <person name="Bellgard S.E."/>
            <person name="Bellgard M.I."/>
        </authorList>
    </citation>
    <scope>NUCLEOTIDE SEQUENCE</scope>
    <source>
        <tissue evidence="1">Shoot tissue taken approximately 20 cm above the soil surface</tissue>
    </source>
</reference>
<sequence>MTGSALDISVYWIQCTVAGSQRCRLGLIPRIFWTSPSYTSL</sequence>
<protein>
    <submittedName>
        <fullName evidence="1">Uncharacterized protein</fullName>
    </submittedName>
</protein>
<reference evidence="1" key="1">
    <citation type="submission" date="2014-09" db="EMBL/GenBank/DDBJ databases">
        <authorList>
            <person name="Magalhaes I.L.F."/>
            <person name="Oliveira U."/>
            <person name="Santos F.R."/>
            <person name="Vidigal T.H.D.A."/>
            <person name="Brescovit A.D."/>
            <person name="Santos A.J."/>
        </authorList>
    </citation>
    <scope>NUCLEOTIDE SEQUENCE</scope>
    <source>
        <tissue evidence="1">Shoot tissue taken approximately 20 cm above the soil surface</tissue>
    </source>
</reference>
<name>A0A0A9D7G1_ARUDO</name>